<dbReference type="CDD" id="cd18544">
    <property type="entry name" value="ABC_6TM_TmrA_like"/>
    <property type="match status" value="1"/>
</dbReference>
<dbReference type="Gene3D" id="1.20.1560.10">
    <property type="entry name" value="ABC transporter type 1, transmembrane domain"/>
    <property type="match status" value="1"/>
</dbReference>
<dbReference type="AlphaFoldDB" id="A0A7Y0L2P4"/>
<dbReference type="GO" id="GO:0005886">
    <property type="term" value="C:plasma membrane"/>
    <property type="evidence" value="ECO:0007669"/>
    <property type="project" value="UniProtKB-SubCell"/>
</dbReference>
<keyword evidence="6 8" id="KW-1133">Transmembrane helix</keyword>
<dbReference type="RefSeq" id="WP_169096487.1">
    <property type="nucleotide sequence ID" value="NZ_JABBVZ010000006.1"/>
</dbReference>
<dbReference type="SMART" id="SM00382">
    <property type="entry name" value="AAA"/>
    <property type="match status" value="1"/>
</dbReference>
<organism evidence="11 12">
    <name type="scientific">Sulfobacillus harzensis</name>
    <dbReference type="NCBI Taxonomy" id="2729629"/>
    <lineage>
        <taxon>Bacteria</taxon>
        <taxon>Bacillati</taxon>
        <taxon>Bacillota</taxon>
        <taxon>Clostridia</taxon>
        <taxon>Eubacteriales</taxon>
        <taxon>Clostridiales Family XVII. Incertae Sedis</taxon>
        <taxon>Sulfobacillus</taxon>
    </lineage>
</organism>
<evidence type="ECO:0000256" key="7">
    <source>
        <dbReference type="ARBA" id="ARBA00023136"/>
    </source>
</evidence>
<feature type="domain" description="ABC transmembrane type-1" evidence="10">
    <location>
        <begin position="34"/>
        <end position="319"/>
    </location>
</feature>
<sequence length="596" mass="67080">MTEIGLDESQNQTVAPGTFWRLMGYLRPHKGRLLVAFLLLGLATAADVLQPILVKIFIDQNLIPRHFPETPLVELGAGYLLLVLLTACFNVLQLYLFQVLALDIIQRLRVDLFDRVQTLALSFFDKTPVGVLVSRITNDTQSILDMFMSVLSTFVQNVAVLIGVMVAMFVLDVRLALYCLALFPVIFAVMWLYQKVTSPVFWATRQRVALINAKLNESLQGMGIIQAMRQEPRLRREFGEINEAHRRVRYRNTQLNGLLTRPLMEVIYLLTLMLVLGFFGLRSFSHVVNIGILYAFVSYLSRFFEPINNMMQRLNFFQTAMVSANRVFQILDNPSRRPMSEGDRAPTITRGEVAFEDVSFSYDGEKDVLEHISFTAKPGQTVALVGHTGSGKSSTINLLMRFYPVNRGRITIDGHDLREFQEEELRQKMGLVLQDPFLFVGDISSNIRLGDTQITDQEVKAAAEFVQADGFIQRLPGGYNAPIGERGATLSTGQRQLISFARTMAHNPTILVLDEATASVDTETEDAIQDALRRMRKGRTTIAIAHRLSTIQDADLILVLHHGKVVERGTHQQLLAERGLYHAMYLLQQGGSEDSA</sequence>
<dbReference type="InterPro" id="IPR003593">
    <property type="entry name" value="AAA+_ATPase"/>
</dbReference>
<evidence type="ECO:0000256" key="2">
    <source>
        <dbReference type="ARBA" id="ARBA00022448"/>
    </source>
</evidence>
<evidence type="ECO:0000256" key="3">
    <source>
        <dbReference type="ARBA" id="ARBA00022692"/>
    </source>
</evidence>
<dbReference type="Pfam" id="PF00664">
    <property type="entry name" value="ABC_membrane"/>
    <property type="match status" value="1"/>
</dbReference>
<evidence type="ECO:0000256" key="8">
    <source>
        <dbReference type="SAM" id="Phobius"/>
    </source>
</evidence>
<dbReference type="SUPFAM" id="SSF52540">
    <property type="entry name" value="P-loop containing nucleoside triphosphate hydrolases"/>
    <property type="match status" value="1"/>
</dbReference>
<keyword evidence="3 8" id="KW-0812">Transmembrane</keyword>
<evidence type="ECO:0000256" key="6">
    <source>
        <dbReference type="ARBA" id="ARBA00022989"/>
    </source>
</evidence>
<evidence type="ECO:0000256" key="5">
    <source>
        <dbReference type="ARBA" id="ARBA00022840"/>
    </source>
</evidence>
<dbReference type="CDD" id="cd03254">
    <property type="entry name" value="ABCC_Glucan_exporter_like"/>
    <property type="match status" value="1"/>
</dbReference>
<feature type="transmembrane region" description="Helical" evidence="8">
    <location>
        <begin position="143"/>
        <end position="169"/>
    </location>
</feature>
<keyword evidence="4" id="KW-0547">Nucleotide-binding</keyword>
<protein>
    <submittedName>
        <fullName evidence="11">ABC transporter ATP-binding protein</fullName>
    </submittedName>
</protein>
<comment type="subcellular location">
    <subcellularLocation>
        <location evidence="1">Cell membrane</location>
        <topology evidence="1">Multi-pass membrane protein</topology>
    </subcellularLocation>
</comment>
<evidence type="ECO:0000256" key="1">
    <source>
        <dbReference type="ARBA" id="ARBA00004651"/>
    </source>
</evidence>
<dbReference type="GO" id="GO:0016887">
    <property type="term" value="F:ATP hydrolysis activity"/>
    <property type="evidence" value="ECO:0007669"/>
    <property type="project" value="InterPro"/>
</dbReference>
<dbReference type="InterPro" id="IPR036640">
    <property type="entry name" value="ABC1_TM_sf"/>
</dbReference>
<evidence type="ECO:0000259" key="9">
    <source>
        <dbReference type="PROSITE" id="PS50893"/>
    </source>
</evidence>
<feature type="domain" description="ABC transporter" evidence="9">
    <location>
        <begin position="353"/>
        <end position="587"/>
    </location>
</feature>
<feature type="transmembrane region" description="Helical" evidence="8">
    <location>
        <begin position="33"/>
        <end position="58"/>
    </location>
</feature>
<dbReference type="InterPro" id="IPR003439">
    <property type="entry name" value="ABC_transporter-like_ATP-bd"/>
</dbReference>
<name>A0A7Y0L2P4_9FIRM</name>
<dbReference type="PANTHER" id="PTHR43394">
    <property type="entry name" value="ATP-DEPENDENT PERMEASE MDL1, MITOCHONDRIAL"/>
    <property type="match status" value="1"/>
</dbReference>
<dbReference type="SUPFAM" id="SSF90123">
    <property type="entry name" value="ABC transporter transmembrane region"/>
    <property type="match status" value="1"/>
</dbReference>
<dbReference type="PANTHER" id="PTHR43394:SF1">
    <property type="entry name" value="ATP-BINDING CASSETTE SUB-FAMILY B MEMBER 10, MITOCHONDRIAL"/>
    <property type="match status" value="1"/>
</dbReference>
<feature type="transmembrane region" description="Helical" evidence="8">
    <location>
        <begin position="263"/>
        <end position="281"/>
    </location>
</feature>
<dbReference type="InterPro" id="IPR011527">
    <property type="entry name" value="ABC1_TM_dom"/>
</dbReference>
<dbReference type="GO" id="GO:0005524">
    <property type="term" value="F:ATP binding"/>
    <property type="evidence" value="ECO:0007669"/>
    <property type="project" value="UniProtKB-KW"/>
</dbReference>
<proteinExistence type="predicted"/>
<dbReference type="PROSITE" id="PS50929">
    <property type="entry name" value="ABC_TM1F"/>
    <property type="match status" value="1"/>
</dbReference>
<keyword evidence="2" id="KW-0813">Transport</keyword>
<dbReference type="Gene3D" id="3.40.50.300">
    <property type="entry name" value="P-loop containing nucleotide triphosphate hydrolases"/>
    <property type="match status" value="1"/>
</dbReference>
<accession>A0A7Y0L2P4</accession>
<dbReference type="InterPro" id="IPR027417">
    <property type="entry name" value="P-loop_NTPase"/>
</dbReference>
<feature type="transmembrane region" description="Helical" evidence="8">
    <location>
        <begin position="78"/>
        <end position="105"/>
    </location>
</feature>
<keyword evidence="7 8" id="KW-0472">Membrane</keyword>
<feature type="transmembrane region" description="Helical" evidence="8">
    <location>
        <begin position="287"/>
        <end position="304"/>
    </location>
</feature>
<dbReference type="GO" id="GO:0015421">
    <property type="term" value="F:ABC-type oligopeptide transporter activity"/>
    <property type="evidence" value="ECO:0007669"/>
    <property type="project" value="TreeGrafter"/>
</dbReference>
<dbReference type="FunFam" id="3.40.50.300:FF:000287">
    <property type="entry name" value="Multidrug ABC transporter ATP-binding protein"/>
    <property type="match status" value="1"/>
</dbReference>
<evidence type="ECO:0000259" key="10">
    <source>
        <dbReference type="PROSITE" id="PS50929"/>
    </source>
</evidence>
<dbReference type="InterPro" id="IPR039421">
    <property type="entry name" value="Type_1_exporter"/>
</dbReference>
<keyword evidence="12" id="KW-1185">Reference proteome</keyword>
<dbReference type="PROSITE" id="PS50893">
    <property type="entry name" value="ABC_TRANSPORTER_2"/>
    <property type="match status" value="1"/>
</dbReference>
<comment type="caution">
    <text evidence="11">The sequence shown here is derived from an EMBL/GenBank/DDBJ whole genome shotgun (WGS) entry which is preliminary data.</text>
</comment>
<evidence type="ECO:0000256" key="4">
    <source>
        <dbReference type="ARBA" id="ARBA00022741"/>
    </source>
</evidence>
<dbReference type="EMBL" id="JABBVZ010000006">
    <property type="protein sequence ID" value="NMP21285.1"/>
    <property type="molecule type" value="Genomic_DNA"/>
</dbReference>
<keyword evidence="5 11" id="KW-0067">ATP-binding</keyword>
<feature type="transmembrane region" description="Helical" evidence="8">
    <location>
        <begin position="175"/>
        <end position="193"/>
    </location>
</feature>
<evidence type="ECO:0000313" key="11">
    <source>
        <dbReference type="EMBL" id="NMP21285.1"/>
    </source>
</evidence>
<dbReference type="Pfam" id="PF00005">
    <property type="entry name" value="ABC_tran"/>
    <property type="match status" value="1"/>
</dbReference>
<reference evidence="11 12" key="1">
    <citation type="submission" date="2020-04" db="EMBL/GenBank/DDBJ databases">
        <authorList>
            <person name="Zhang R."/>
            <person name="Schippers A."/>
        </authorList>
    </citation>
    <scope>NUCLEOTIDE SEQUENCE [LARGE SCALE GENOMIC DNA]</scope>
    <source>
        <strain evidence="11 12">DSM 109850</strain>
    </source>
</reference>
<dbReference type="Proteomes" id="UP000533476">
    <property type="component" value="Unassembled WGS sequence"/>
</dbReference>
<evidence type="ECO:0000313" key="12">
    <source>
        <dbReference type="Proteomes" id="UP000533476"/>
    </source>
</evidence>
<gene>
    <name evidence="11" type="ORF">HIJ39_02805</name>
</gene>